<dbReference type="PANTHER" id="PTHR43280">
    <property type="entry name" value="ARAC-FAMILY TRANSCRIPTIONAL REGULATOR"/>
    <property type="match status" value="1"/>
</dbReference>
<dbReference type="InterPro" id="IPR003313">
    <property type="entry name" value="AraC-bd"/>
</dbReference>
<dbReference type="EMBL" id="JBHTKX010000001">
    <property type="protein sequence ID" value="MFD1127794.1"/>
    <property type="molecule type" value="Genomic_DNA"/>
</dbReference>
<dbReference type="Gene3D" id="1.10.10.60">
    <property type="entry name" value="Homeodomain-like"/>
    <property type="match status" value="2"/>
</dbReference>
<dbReference type="SUPFAM" id="SSF46689">
    <property type="entry name" value="Homeodomain-like"/>
    <property type="match status" value="1"/>
</dbReference>
<dbReference type="Gene3D" id="2.60.120.10">
    <property type="entry name" value="Jelly Rolls"/>
    <property type="match status" value="1"/>
</dbReference>
<protein>
    <submittedName>
        <fullName evidence="5">Helix-turn-helix domain-containing protein</fullName>
    </submittedName>
</protein>
<dbReference type="Proteomes" id="UP001597169">
    <property type="component" value="Unassembled WGS sequence"/>
</dbReference>
<evidence type="ECO:0000313" key="5">
    <source>
        <dbReference type="EMBL" id="MFD1127794.1"/>
    </source>
</evidence>
<keyword evidence="6" id="KW-1185">Reference proteome</keyword>
<dbReference type="InterPro" id="IPR009057">
    <property type="entry name" value="Homeodomain-like_sf"/>
</dbReference>
<dbReference type="RefSeq" id="WP_251581568.1">
    <property type="nucleotide sequence ID" value="NZ_JBHTKX010000001.1"/>
</dbReference>
<keyword evidence="2" id="KW-0238">DNA-binding</keyword>
<reference evidence="6" key="1">
    <citation type="journal article" date="2019" name="Int. J. Syst. Evol. Microbiol.">
        <title>The Global Catalogue of Microorganisms (GCM) 10K type strain sequencing project: providing services to taxonomists for standard genome sequencing and annotation.</title>
        <authorList>
            <consortium name="The Broad Institute Genomics Platform"/>
            <consortium name="The Broad Institute Genome Sequencing Center for Infectious Disease"/>
            <person name="Wu L."/>
            <person name="Ma J."/>
        </authorList>
    </citation>
    <scope>NUCLEOTIDE SEQUENCE [LARGE SCALE GENOMIC DNA]</scope>
    <source>
        <strain evidence="6">CCUG 53519</strain>
    </source>
</reference>
<dbReference type="SMART" id="SM00342">
    <property type="entry name" value="HTH_ARAC"/>
    <property type="match status" value="1"/>
</dbReference>
<accession>A0ABW3PLT1</accession>
<sequence length="298" mass="34823">MEKTKPHHLIFEDRRMEIYLHGAHMSGFNNARTICQKHLHHMMFELNMVLVGSQVVMFNDFSYEQHAGELVLIPPMTVHQCKAEKAQYVKYFVSHIKIIDADFLQKIANIAPLFIHQRNMELTVQLKPLIYDLMSKLENNASYVSIFQTILNISVHIERFCDEKASALLLGTELSYKIARKIDELLVNAINTEADLNTNWFEDISFKLGHSRRHCSRVFKEAFAMSPREYLSILRQQEAMQLLMSSEETIEQIAYRIGFGNVQSFIRQFSKWTGQTPGAFRRQESNNHMYLTPLELQY</sequence>
<dbReference type="SUPFAM" id="SSF51215">
    <property type="entry name" value="Regulatory protein AraC"/>
    <property type="match status" value="1"/>
</dbReference>
<dbReference type="Pfam" id="PF12833">
    <property type="entry name" value="HTH_18"/>
    <property type="match status" value="1"/>
</dbReference>
<keyword evidence="1" id="KW-0805">Transcription regulation</keyword>
<evidence type="ECO:0000256" key="3">
    <source>
        <dbReference type="ARBA" id="ARBA00023163"/>
    </source>
</evidence>
<dbReference type="CDD" id="cd02208">
    <property type="entry name" value="cupin_RmlC-like"/>
    <property type="match status" value="1"/>
</dbReference>
<proteinExistence type="predicted"/>
<dbReference type="PRINTS" id="PR00032">
    <property type="entry name" value="HTHARAC"/>
</dbReference>
<evidence type="ECO:0000259" key="4">
    <source>
        <dbReference type="PROSITE" id="PS01124"/>
    </source>
</evidence>
<dbReference type="Pfam" id="PF02311">
    <property type="entry name" value="AraC_binding"/>
    <property type="match status" value="1"/>
</dbReference>
<evidence type="ECO:0000256" key="1">
    <source>
        <dbReference type="ARBA" id="ARBA00023015"/>
    </source>
</evidence>
<keyword evidence="3" id="KW-0804">Transcription</keyword>
<dbReference type="InterPro" id="IPR020449">
    <property type="entry name" value="Tscrpt_reg_AraC-type_HTH"/>
</dbReference>
<gene>
    <name evidence="5" type="ORF">ACFQ3J_06355</name>
</gene>
<organism evidence="5 6">
    <name type="scientific">Paenibacillus provencensis</name>
    <dbReference type="NCBI Taxonomy" id="441151"/>
    <lineage>
        <taxon>Bacteria</taxon>
        <taxon>Bacillati</taxon>
        <taxon>Bacillota</taxon>
        <taxon>Bacilli</taxon>
        <taxon>Bacillales</taxon>
        <taxon>Paenibacillaceae</taxon>
        <taxon>Paenibacillus</taxon>
    </lineage>
</organism>
<evidence type="ECO:0000313" key="6">
    <source>
        <dbReference type="Proteomes" id="UP001597169"/>
    </source>
</evidence>
<feature type="domain" description="HTH araC/xylS-type" evidence="4">
    <location>
        <begin position="180"/>
        <end position="283"/>
    </location>
</feature>
<dbReference type="InterPro" id="IPR037923">
    <property type="entry name" value="HTH-like"/>
</dbReference>
<dbReference type="PROSITE" id="PS01124">
    <property type="entry name" value="HTH_ARAC_FAMILY_2"/>
    <property type="match status" value="1"/>
</dbReference>
<evidence type="ECO:0000256" key="2">
    <source>
        <dbReference type="ARBA" id="ARBA00023125"/>
    </source>
</evidence>
<dbReference type="PANTHER" id="PTHR43280:SF2">
    <property type="entry name" value="HTH-TYPE TRANSCRIPTIONAL REGULATOR EXSA"/>
    <property type="match status" value="1"/>
</dbReference>
<dbReference type="InterPro" id="IPR014710">
    <property type="entry name" value="RmlC-like_jellyroll"/>
</dbReference>
<comment type="caution">
    <text evidence="5">The sequence shown here is derived from an EMBL/GenBank/DDBJ whole genome shotgun (WGS) entry which is preliminary data.</text>
</comment>
<dbReference type="InterPro" id="IPR018060">
    <property type="entry name" value="HTH_AraC"/>
</dbReference>
<name>A0ABW3PLT1_9BACL</name>